<evidence type="ECO:0000313" key="1">
    <source>
        <dbReference type="EMBL" id="KIJ92887.1"/>
    </source>
</evidence>
<dbReference type="EMBL" id="KN838878">
    <property type="protein sequence ID" value="KIJ92887.1"/>
    <property type="molecule type" value="Genomic_DNA"/>
</dbReference>
<protein>
    <submittedName>
        <fullName evidence="1">Uncharacterized protein</fullName>
    </submittedName>
</protein>
<proteinExistence type="predicted"/>
<keyword evidence="2" id="KW-1185">Reference proteome</keyword>
<evidence type="ECO:0000313" key="2">
    <source>
        <dbReference type="Proteomes" id="UP000054477"/>
    </source>
</evidence>
<dbReference type="Proteomes" id="UP000054477">
    <property type="component" value="Unassembled WGS sequence"/>
</dbReference>
<dbReference type="AlphaFoldDB" id="A0A0C9X988"/>
<organism evidence="1 2">
    <name type="scientific">Laccaria amethystina LaAM-08-1</name>
    <dbReference type="NCBI Taxonomy" id="1095629"/>
    <lineage>
        <taxon>Eukaryota</taxon>
        <taxon>Fungi</taxon>
        <taxon>Dikarya</taxon>
        <taxon>Basidiomycota</taxon>
        <taxon>Agaricomycotina</taxon>
        <taxon>Agaricomycetes</taxon>
        <taxon>Agaricomycetidae</taxon>
        <taxon>Agaricales</taxon>
        <taxon>Agaricineae</taxon>
        <taxon>Hydnangiaceae</taxon>
        <taxon>Laccaria</taxon>
    </lineage>
</organism>
<reference evidence="1 2" key="1">
    <citation type="submission" date="2014-04" db="EMBL/GenBank/DDBJ databases">
        <authorList>
            <consortium name="DOE Joint Genome Institute"/>
            <person name="Kuo A."/>
            <person name="Kohler A."/>
            <person name="Nagy L.G."/>
            <person name="Floudas D."/>
            <person name="Copeland A."/>
            <person name="Barry K.W."/>
            <person name="Cichocki N."/>
            <person name="Veneault-Fourrey C."/>
            <person name="LaButti K."/>
            <person name="Lindquist E.A."/>
            <person name="Lipzen A."/>
            <person name="Lundell T."/>
            <person name="Morin E."/>
            <person name="Murat C."/>
            <person name="Sun H."/>
            <person name="Tunlid A."/>
            <person name="Henrissat B."/>
            <person name="Grigoriev I.V."/>
            <person name="Hibbett D.S."/>
            <person name="Martin F."/>
            <person name="Nordberg H.P."/>
            <person name="Cantor M.N."/>
            <person name="Hua S.X."/>
        </authorList>
    </citation>
    <scope>NUCLEOTIDE SEQUENCE [LARGE SCALE GENOMIC DNA]</scope>
    <source>
        <strain evidence="1 2">LaAM-08-1</strain>
    </source>
</reference>
<feature type="non-terminal residue" evidence="1">
    <location>
        <position position="1"/>
    </location>
</feature>
<reference evidence="2" key="2">
    <citation type="submission" date="2015-01" db="EMBL/GenBank/DDBJ databases">
        <title>Evolutionary Origins and Diversification of the Mycorrhizal Mutualists.</title>
        <authorList>
            <consortium name="DOE Joint Genome Institute"/>
            <consortium name="Mycorrhizal Genomics Consortium"/>
            <person name="Kohler A."/>
            <person name="Kuo A."/>
            <person name="Nagy L.G."/>
            <person name="Floudas D."/>
            <person name="Copeland A."/>
            <person name="Barry K.W."/>
            <person name="Cichocki N."/>
            <person name="Veneault-Fourrey C."/>
            <person name="LaButti K."/>
            <person name="Lindquist E.A."/>
            <person name="Lipzen A."/>
            <person name="Lundell T."/>
            <person name="Morin E."/>
            <person name="Murat C."/>
            <person name="Riley R."/>
            <person name="Ohm R."/>
            <person name="Sun H."/>
            <person name="Tunlid A."/>
            <person name="Henrissat B."/>
            <person name="Grigoriev I.V."/>
            <person name="Hibbett D.S."/>
            <person name="Martin F."/>
        </authorList>
    </citation>
    <scope>NUCLEOTIDE SEQUENCE [LARGE SCALE GENOMIC DNA]</scope>
    <source>
        <strain evidence="2">LaAM-08-1</strain>
    </source>
</reference>
<accession>A0A0C9X988</accession>
<name>A0A0C9X988_9AGAR</name>
<sequence length="137" mass="15882">PPFALLRYKLNFPFACYPPCQELESLQLLCSKLRWLYNLLQKPIVQHISTRQLLSSDSGSKANGDAVLVVTFWLKYATVLPLRFTVCSLYHRLLELLIIHTTGHLVCHTPLISTSTFQHDERYRRCLHGAEERLVMK</sequence>
<gene>
    <name evidence="1" type="ORF">K443DRAFT_112894</name>
</gene>
<dbReference type="HOGENOM" id="CLU_1870016_0_0_1"/>